<dbReference type="EMBL" id="JARBHA010000011">
    <property type="protein sequence ID" value="KAJ9688482.1"/>
    <property type="molecule type" value="Genomic_DNA"/>
</dbReference>
<evidence type="ECO:0000313" key="2">
    <source>
        <dbReference type="Proteomes" id="UP001168098"/>
    </source>
</evidence>
<comment type="caution">
    <text evidence="1">The sequence shown here is derived from an EMBL/GenBank/DDBJ whole genome shotgun (WGS) entry which is preliminary data.</text>
</comment>
<gene>
    <name evidence="1" type="ORF">PVL29_014244</name>
</gene>
<proteinExistence type="predicted"/>
<organism evidence="1 2">
    <name type="scientific">Vitis rotundifolia</name>
    <name type="common">Muscadine grape</name>
    <dbReference type="NCBI Taxonomy" id="103349"/>
    <lineage>
        <taxon>Eukaryota</taxon>
        <taxon>Viridiplantae</taxon>
        <taxon>Streptophyta</taxon>
        <taxon>Embryophyta</taxon>
        <taxon>Tracheophyta</taxon>
        <taxon>Spermatophyta</taxon>
        <taxon>Magnoliopsida</taxon>
        <taxon>eudicotyledons</taxon>
        <taxon>Gunneridae</taxon>
        <taxon>Pentapetalae</taxon>
        <taxon>rosids</taxon>
        <taxon>Vitales</taxon>
        <taxon>Vitaceae</taxon>
        <taxon>Viteae</taxon>
        <taxon>Vitis</taxon>
    </lineage>
</organism>
<dbReference type="Proteomes" id="UP001168098">
    <property type="component" value="Unassembled WGS sequence"/>
</dbReference>
<name>A0AA38ZH00_VITRO</name>
<protein>
    <submittedName>
        <fullName evidence="1">Uncharacterized protein</fullName>
    </submittedName>
</protein>
<reference evidence="1 2" key="1">
    <citation type="journal article" date="2023" name="BMC Biotechnol.">
        <title>Vitis rotundifolia cv Carlos genome sequencing.</title>
        <authorList>
            <person name="Huff M."/>
            <person name="Hulse-Kemp A."/>
            <person name="Scheffler B."/>
            <person name="Youngblood R."/>
            <person name="Simpson S."/>
            <person name="Babiker E."/>
            <person name="Staton M."/>
        </authorList>
    </citation>
    <scope>NUCLEOTIDE SEQUENCE [LARGE SCALE GENOMIC DNA]</scope>
    <source>
        <tissue evidence="1">Leaf</tissue>
    </source>
</reference>
<evidence type="ECO:0000313" key="1">
    <source>
        <dbReference type="EMBL" id="KAJ9688482.1"/>
    </source>
</evidence>
<dbReference type="AlphaFoldDB" id="A0AA38ZH00"/>
<keyword evidence="2" id="KW-1185">Reference proteome</keyword>
<accession>A0AA38ZH00</accession>
<sequence>MSEAVLDIERPIFKDLVSQTIRDLAAFSGKVHAQAASASRLQENPSRFQHLLLPYSPNVYQSDGAFLTPNMDAPLVDLAPLVGTYGGYRSDSGD</sequence>